<name>A0A2K8SSA3_9NOSO</name>
<dbReference type="EMBL" id="CP024785">
    <property type="protein sequence ID" value="AUB38278.1"/>
    <property type="molecule type" value="Genomic_DNA"/>
</dbReference>
<keyword evidence="2" id="KW-1185">Reference proteome</keyword>
<gene>
    <name evidence="1" type="ORF">COO91_04243</name>
</gene>
<evidence type="ECO:0000313" key="1">
    <source>
        <dbReference type="EMBL" id="AUB38278.1"/>
    </source>
</evidence>
<organism evidence="1 2">
    <name type="scientific">Nostoc flagelliforme CCNUN1</name>
    <dbReference type="NCBI Taxonomy" id="2038116"/>
    <lineage>
        <taxon>Bacteria</taxon>
        <taxon>Bacillati</taxon>
        <taxon>Cyanobacteriota</taxon>
        <taxon>Cyanophyceae</taxon>
        <taxon>Nostocales</taxon>
        <taxon>Nostocaceae</taxon>
        <taxon>Nostoc</taxon>
    </lineage>
</organism>
<evidence type="ECO:0000313" key="2">
    <source>
        <dbReference type="Proteomes" id="UP000232003"/>
    </source>
</evidence>
<proteinExistence type="predicted"/>
<protein>
    <submittedName>
        <fullName evidence="1">Uncharacterized protein</fullName>
    </submittedName>
</protein>
<reference evidence="1 2" key="1">
    <citation type="submission" date="2017-11" db="EMBL/GenBank/DDBJ databases">
        <title>Complete genome of a free-living desiccation-tolerant cyanobacterium and its photosynthetic adaptation to extreme terrestrial habitat.</title>
        <authorList>
            <person name="Shang J."/>
        </authorList>
    </citation>
    <scope>NUCLEOTIDE SEQUENCE [LARGE SCALE GENOMIC DNA]</scope>
    <source>
        <strain evidence="1 2">CCNUN1</strain>
    </source>
</reference>
<dbReference type="KEGG" id="nfl:COO91_04243"/>
<dbReference type="AlphaFoldDB" id="A0A2K8SSA3"/>
<sequence>MAIAFGVGDVFVGDVGAAIVPLNATKLDIKLRLISDVKL</sequence>
<dbReference type="Proteomes" id="UP000232003">
    <property type="component" value="Chromosome"/>
</dbReference>
<accession>A0A2K8SSA3</accession>